<accession>A0ABQ2LNJ8</accession>
<organism evidence="2 3">
    <name type="scientific">Streptomyces lasiicapitis</name>
    <dbReference type="NCBI Taxonomy" id="1923961"/>
    <lineage>
        <taxon>Bacteria</taxon>
        <taxon>Bacillati</taxon>
        <taxon>Actinomycetota</taxon>
        <taxon>Actinomycetes</taxon>
        <taxon>Kitasatosporales</taxon>
        <taxon>Streptomycetaceae</taxon>
        <taxon>Streptomyces</taxon>
    </lineage>
</organism>
<gene>
    <name evidence="2" type="ORF">GCM10012286_20110</name>
</gene>
<evidence type="ECO:0008006" key="4">
    <source>
        <dbReference type="Google" id="ProtNLM"/>
    </source>
</evidence>
<dbReference type="Proteomes" id="UP000656881">
    <property type="component" value="Unassembled WGS sequence"/>
</dbReference>
<protein>
    <recommendedName>
        <fullName evidence="4">Histone deacetylase</fullName>
    </recommendedName>
</protein>
<proteinExistence type="predicted"/>
<feature type="region of interest" description="Disordered" evidence="1">
    <location>
        <begin position="1"/>
        <end position="20"/>
    </location>
</feature>
<evidence type="ECO:0000313" key="2">
    <source>
        <dbReference type="EMBL" id="GGO41025.1"/>
    </source>
</evidence>
<keyword evidence="3" id="KW-1185">Reference proteome</keyword>
<name>A0ABQ2LNJ8_9ACTN</name>
<comment type="caution">
    <text evidence="2">The sequence shown here is derived from an EMBL/GenBank/DDBJ whole genome shotgun (WGS) entry which is preliminary data.</text>
</comment>
<evidence type="ECO:0000313" key="3">
    <source>
        <dbReference type="Proteomes" id="UP000656881"/>
    </source>
</evidence>
<evidence type="ECO:0000256" key="1">
    <source>
        <dbReference type="SAM" id="MobiDB-lite"/>
    </source>
</evidence>
<reference evidence="3" key="1">
    <citation type="journal article" date="2019" name="Int. J. Syst. Evol. Microbiol.">
        <title>The Global Catalogue of Microorganisms (GCM) 10K type strain sequencing project: providing services to taxonomists for standard genome sequencing and annotation.</title>
        <authorList>
            <consortium name="The Broad Institute Genomics Platform"/>
            <consortium name="The Broad Institute Genome Sequencing Center for Infectious Disease"/>
            <person name="Wu L."/>
            <person name="Ma J."/>
        </authorList>
    </citation>
    <scope>NUCLEOTIDE SEQUENCE [LARGE SCALE GENOMIC DNA]</scope>
    <source>
        <strain evidence="3">CGMCC 4.7349</strain>
    </source>
</reference>
<sequence length="230" mass="24041">MPVSRVRTIDAPGPGDGCGAGPEPVVPDLVWYAAYGSNTLLGRLMHYIAGGRPPGAARGCPGCRDPRPPRASVPVELQGAVYFATESALWSGGRAFYDPQARGRVYARAHLVTAEQFRDIAAQEMYGEPGTGPDLAPALRHGRARIGDGRYETLVCPGTLEGLPVLTFTAPWALGDVALNAPSGGYLRQLASGLLEAAAWDEAAVTAYLAACPGAAGTWTAERVAELLRG</sequence>
<dbReference type="EMBL" id="BMNG01000004">
    <property type="protein sequence ID" value="GGO41025.1"/>
    <property type="molecule type" value="Genomic_DNA"/>
</dbReference>
<dbReference type="Gene3D" id="3.10.490.10">
    <property type="entry name" value="Gamma-glutamyl cyclotransferase-like"/>
    <property type="match status" value="1"/>
</dbReference>